<keyword evidence="6 12" id="KW-0686">Riboflavin biosynthesis</keyword>
<feature type="binding site" evidence="14">
    <location>
        <position position="171"/>
    </location>
    <ligand>
        <name>substrate</name>
    </ligand>
</feature>
<keyword evidence="11" id="KW-0511">Multifunctional enzyme</keyword>
<keyword evidence="18" id="KW-1185">Reference proteome</keyword>
<dbReference type="InterPro" id="IPR004794">
    <property type="entry name" value="Eubact_RibD"/>
</dbReference>
<feature type="binding site" evidence="15">
    <location>
        <position position="78"/>
    </location>
    <ligand>
        <name>Zn(2+)</name>
        <dbReference type="ChEBI" id="CHEBI:29105"/>
        <note>catalytic</note>
    </ligand>
</feature>
<keyword evidence="9 12" id="KW-0521">NADP</keyword>
<evidence type="ECO:0000256" key="10">
    <source>
        <dbReference type="ARBA" id="ARBA00023002"/>
    </source>
</evidence>
<dbReference type="PROSITE" id="PS51747">
    <property type="entry name" value="CYT_DCMP_DEAMINASES_2"/>
    <property type="match status" value="1"/>
</dbReference>
<dbReference type="Gene3D" id="3.40.140.10">
    <property type="entry name" value="Cytidine Deaminase, domain 2"/>
    <property type="match status" value="1"/>
</dbReference>
<comment type="function">
    <text evidence="1 12">Converts 2,5-diamino-6-(ribosylamino)-4(3h)-pyrimidinone 5'-phosphate into 5-amino-6-(ribosylamino)-2,4(1h,3h)-pyrimidinedione 5'-phosphate.</text>
</comment>
<keyword evidence="7 12" id="KW-0479">Metal-binding</keyword>
<protein>
    <recommendedName>
        <fullName evidence="12">Riboflavin biosynthesis protein RibD</fullName>
    </recommendedName>
    <domain>
        <recommendedName>
            <fullName evidence="12">Diaminohydroxyphosphoribosylaminopyrimidine deaminase</fullName>
            <shortName evidence="12">DRAP deaminase</shortName>
            <ecNumber evidence="12">3.5.4.26</ecNumber>
        </recommendedName>
        <alternativeName>
            <fullName evidence="12">Riboflavin-specific deaminase</fullName>
        </alternativeName>
    </domain>
    <domain>
        <recommendedName>
            <fullName evidence="12">5-amino-6-(5-phosphoribosylamino)uracil reductase</fullName>
            <ecNumber evidence="12">1.1.1.193</ecNumber>
        </recommendedName>
        <alternativeName>
            <fullName evidence="12">HTP reductase</fullName>
        </alternativeName>
    </domain>
</protein>
<evidence type="ECO:0000256" key="12">
    <source>
        <dbReference type="PIRNR" id="PIRNR006769"/>
    </source>
</evidence>
<feature type="binding site" evidence="14">
    <location>
        <position position="210"/>
    </location>
    <ligand>
        <name>substrate</name>
    </ligand>
</feature>
<comment type="caution">
    <text evidence="17">The sequence shown here is derived from an EMBL/GenBank/DDBJ whole genome shotgun (WGS) entry which is preliminary data.</text>
</comment>
<evidence type="ECO:0000256" key="15">
    <source>
        <dbReference type="PIRSR" id="PIRSR006769-3"/>
    </source>
</evidence>
<evidence type="ECO:0000256" key="4">
    <source>
        <dbReference type="ARBA" id="ARBA00005259"/>
    </source>
</evidence>
<dbReference type="InterPro" id="IPR050765">
    <property type="entry name" value="Riboflavin_Biosynth_HTPR"/>
</dbReference>
<dbReference type="InterPro" id="IPR016193">
    <property type="entry name" value="Cytidine_deaminase-like"/>
</dbReference>
<feature type="binding site" evidence="14">
    <location>
        <position position="173"/>
    </location>
    <ligand>
        <name>NADP(+)</name>
        <dbReference type="ChEBI" id="CHEBI:58349"/>
    </ligand>
</feature>
<dbReference type="PATRIC" id="fig|1225176.3.peg.2418"/>
<dbReference type="EC" id="1.1.1.193" evidence="12"/>
<feature type="binding site" evidence="15">
    <location>
        <position position="87"/>
    </location>
    <ligand>
        <name>Zn(2+)</name>
        <dbReference type="ChEBI" id="CHEBI:29105"/>
        <note>catalytic</note>
    </ligand>
</feature>
<dbReference type="InterPro" id="IPR016192">
    <property type="entry name" value="APOBEC/CMP_deaminase_Zn-bd"/>
</dbReference>
<dbReference type="CDD" id="cd01284">
    <property type="entry name" value="Riboflavin_deaminase-reductase"/>
    <property type="match status" value="1"/>
</dbReference>
<comment type="cofactor">
    <cofactor evidence="12 15">
        <name>Zn(2+)</name>
        <dbReference type="ChEBI" id="CHEBI:29105"/>
    </cofactor>
    <text evidence="12 15">Binds 1 zinc ion.</text>
</comment>
<comment type="catalytic activity">
    <reaction evidence="12">
        <text>2,5-diamino-6-hydroxy-4-(5-phosphoribosylamino)-pyrimidine + H2O + H(+) = 5-amino-6-(5-phospho-D-ribosylamino)uracil + NH4(+)</text>
        <dbReference type="Rhea" id="RHEA:21868"/>
        <dbReference type="ChEBI" id="CHEBI:15377"/>
        <dbReference type="ChEBI" id="CHEBI:15378"/>
        <dbReference type="ChEBI" id="CHEBI:28938"/>
        <dbReference type="ChEBI" id="CHEBI:58453"/>
        <dbReference type="ChEBI" id="CHEBI:58614"/>
        <dbReference type="EC" id="3.5.4.26"/>
    </reaction>
</comment>
<dbReference type="GO" id="GO:0009231">
    <property type="term" value="P:riboflavin biosynthetic process"/>
    <property type="evidence" value="ECO:0007669"/>
    <property type="project" value="UniProtKB-UniPathway"/>
</dbReference>
<evidence type="ECO:0000256" key="6">
    <source>
        <dbReference type="ARBA" id="ARBA00022619"/>
    </source>
</evidence>
<feature type="binding site" evidence="14">
    <location>
        <position position="284"/>
    </location>
    <ligand>
        <name>substrate</name>
    </ligand>
</feature>
<feature type="binding site" evidence="15">
    <location>
        <position position="51"/>
    </location>
    <ligand>
        <name>Zn(2+)</name>
        <dbReference type="ChEBI" id="CHEBI:29105"/>
        <note>catalytic</note>
    </ligand>
</feature>
<dbReference type="InterPro" id="IPR002734">
    <property type="entry name" value="RibDG_C"/>
</dbReference>
<evidence type="ECO:0000256" key="2">
    <source>
        <dbReference type="ARBA" id="ARBA00004882"/>
    </source>
</evidence>
<dbReference type="GO" id="GO:0008835">
    <property type="term" value="F:diaminohydroxyphosphoribosylaminopyrimidine deaminase activity"/>
    <property type="evidence" value="ECO:0007669"/>
    <property type="project" value="UniProtKB-EC"/>
</dbReference>
<feature type="binding site" evidence="14">
    <location>
        <position position="203"/>
    </location>
    <ligand>
        <name>substrate</name>
    </ligand>
</feature>
<keyword evidence="8 12" id="KW-0862">Zinc</keyword>
<dbReference type="Pfam" id="PF01872">
    <property type="entry name" value="RibD_C"/>
    <property type="match status" value="1"/>
</dbReference>
<reference evidence="17 18" key="1">
    <citation type="journal article" date="2012" name="J. Bacteriol.">
        <title>Draft Genome Sequence of Cecembia lonarensis Strain LW9T, Isolated from Lonar Lake, a Haloalkaline Lake in India.</title>
        <authorList>
            <person name="Shivaji S."/>
            <person name="Ara S."/>
            <person name="Singh A."/>
            <person name="Pinnaka A.K."/>
        </authorList>
    </citation>
    <scope>NUCLEOTIDE SEQUENCE [LARGE SCALE GENOMIC DNA]</scope>
    <source>
        <strain evidence="17 18">LW9</strain>
    </source>
</reference>
<organism evidence="17 18">
    <name type="scientific">Cecembia lonarensis (strain CCUG 58316 / KCTC 22772 / LW9)</name>
    <dbReference type="NCBI Taxonomy" id="1225176"/>
    <lineage>
        <taxon>Bacteria</taxon>
        <taxon>Pseudomonadati</taxon>
        <taxon>Bacteroidota</taxon>
        <taxon>Cytophagia</taxon>
        <taxon>Cytophagales</taxon>
        <taxon>Cyclobacteriaceae</taxon>
        <taxon>Cecembia</taxon>
    </lineage>
</organism>
<comment type="similarity">
    <text evidence="5 12">In the C-terminal section; belongs to the HTP reductase family.</text>
</comment>
<sequence length="342" mass="38902">MDKQEKFMLRAIELAEKGRGSVSPNPMVGCVIVHEEQIIGEGYHEVYGGPHAEPNAINSVIHPALLRQATAFVSLEPCAHWGKTPPCANLLVEKGLKKVVIGAVDSNPLVGGKGIQILKHAGIEVETGLLEKKVRDQNIRFFTYMEKKRPYIILKWAQTKDGFIARENYDSKWISNPYSRQLVHKWRSEEDAIMVGTLTAQYDNPKLNVREWYGKNPVRVVIDRNLKLNPGLFLFDKSQTTLCYNQIHSLVEQNLEKVKLSEDFELEEIFEDLYHRQIQSIIVEGGAQILNKLIEMELWDEARVFTGNQNFIKGIPAPILKGSLISESNVMGDKISIWKPYH</sequence>
<proteinExistence type="inferred from homology"/>
<dbReference type="Proteomes" id="UP000004478">
    <property type="component" value="Unassembled WGS sequence"/>
</dbReference>
<evidence type="ECO:0000256" key="5">
    <source>
        <dbReference type="ARBA" id="ARBA00007417"/>
    </source>
</evidence>
<evidence type="ECO:0000256" key="8">
    <source>
        <dbReference type="ARBA" id="ARBA00022833"/>
    </source>
</evidence>
<dbReference type="EMBL" id="AMGM01000033">
    <property type="protein sequence ID" value="EKB49078.1"/>
    <property type="molecule type" value="Genomic_DNA"/>
</dbReference>
<evidence type="ECO:0000256" key="7">
    <source>
        <dbReference type="ARBA" id="ARBA00022723"/>
    </source>
</evidence>
<dbReference type="PANTHER" id="PTHR38011">
    <property type="entry name" value="DIHYDROFOLATE REDUCTASE FAMILY PROTEIN (AFU_ORTHOLOGUE AFUA_8G06820)"/>
    <property type="match status" value="1"/>
</dbReference>
<dbReference type="RefSeq" id="WP_009185295.1">
    <property type="nucleotide sequence ID" value="NZ_AMGM01000033.1"/>
</dbReference>
<dbReference type="Gene3D" id="3.40.430.10">
    <property type="entry name" value="Dihydrofolate Reductase, subunit A"/>
    <property type="match status" value="1"/>
</dbReference>
<dbReference type="PROSITE" id="PS00903">
    <property type="entry name" value="CYT_DCMP_DEAMINASES_1"/>
    <property type="match status" value="1"/>
</dbReference>
<evidence type="ECO:0000256" key="11">
    <source>
        <dbReference type="ARBA" id="ARBA00023268"/>
    </source>
</evidence>
<evidence type="ECO:0000313" key="18">
    <source>
        <dbReference type="Proteomes" id="UP000004478"/>
    </source>
</evidence>
<evidence type="ECO:0000256" key="1">
    <source>
        <dbReference type="ARBA" id="ARBA00002151"/>
    </source>
</evidence>
<gene>
    <name evidence="17" type="primary">ribD</name>
    <name evidence="17" type="ORF">B879_02265</name>
</gene>
<dbReference type="GO" id="GO:0008703">
    <property type="term" value="F:5-amino-6-(5-phosphoribosylamino)uracil reductase activity"/>
    <property type="evidence" value="ECO:0007669"/>
    <property type="project" value="UniProtKB-EC"/>
</dbReference>
<feature type="domain" description="CMP/dCMP-type deaminase" evidence="16">
    <location>
        <begin position="2"/>
        <end position="125"/>
    </location>
</feature>
<feature type="binding site" evidence="14">
    <location>
        <position position="187"/>
    </location>
    <ligand>
        <name>substrate</name>
    </ligand>
</feature>
<feature type="active site" description="Proton donor" evidence="13">
    <location>
        <position position="53"/>
    </location>
</feature>
<comment type="similarity">
    <text evidence="4 12">In the N-terminal section; belongs to the cytidine and deoxycytidylate deaminase family.</text>
</comment>
<feature type="binding site" evidence="14">
    <location>
        <position position="207"/>
    </location>
    <ligand>
        <name>substrate</name>
    </ligand>
</feature>
<comment type="pathway">
    <text evidence="3 12">Cofactor biosynthesis; riboflavin biosynthesis; 5-amino-6-(D-ribitylamino)uracil from GTP: step 3/4.</text>
</comment>
<dbReference type="EC" id="3.5.4.26" evidence="12"/>
<dbReference type="UniPathway" id="UPA00275">
    <property type="reaction ID" value="UER00401"/>
</dbReference>
<keyword evidence="10 12" id="KW-0560">Oxidoreductase</keyword>
<dbReference type="SUPFAM" id="SSF53597">
    <property type="entry name" value="Dihydrofolate reductase-like"/>
    <property type="match status" value="1"/>
</dbReference>
<dbReference type="GO" id="GO:0008270">
    <property type="term" value="F:zinc ion binding"/>
    <property type="evidence" value="ECO:0007669"/>
    <property type="project" value="InterPro"/>
</dbReference>
<accession>K1LFI7</accession>
<dbReference type="PIRSF" id="PIRSF006769">
    <property type="entry name" value="RibD"/>
    <property type="match status" value="1"/>
</dbReference>
<dbReference type="InterPro" id="IPR024072">
    <property type="entry name" value="DHFR-like_dom_sf"/>
</dbReference>
<keyword evidence="12" id="KW-0378">Hydrolase</keyword>
<dbReference type="Pfam" id="PF00383">
    <property type="entry name" value="dCMP_cyt_deam_1"/>
    <property type="match status" value="1"/>
</dbReference>
<name>K1LFI7_CECL9</name>
<dbReference type="NCBIfam" id="TIGR00326">
    <property type="entry name" value="eubact_ribD"/>
    <property type="match status" value="1"/>
</dbReference>
<evidence type="ECO:0000259" key="16">
    <source>
        <dbReference type="PROSITE" id="PS51747"/>
    </source>
</evidence>
<comment type="pathway">
    <text evidence="2 12">Cofactor biosynthesis; riboflavin biosynthesis; 5-amino-6-(D-ribitylamino)uracil from GTP: step 2/4.</text>
</comment>
<evidence type="ECO:0000256" key="3">
    <source>
        <dbReference type="ARBA" id="ARBA00004910"/>
    </source>
</evidence>
<feature type="binding site" evidence="14">
    <location>
        <position position="199"/>
    </location>
    <ligand>
        <name>NADP(+)</name>
        <dbReference type="ChEBI" id="CHEBI:58349"/>
    </ligand>
</feature>
<dbReference type="SUPFAM" id="SSF53927">
    <property type="entry name" value="Cytidine deaminase-like"/>
    <property type="match status" value="1"/>
</dbReference>
<dbReference type="OrthoDB" id="9800865at2"/>
<evidence type="ECO:0000256" key="14">
    <source>
        <dbReference type="PIRSR" id="PIRSR006769-2"/>
    </source>
</evidence>
<evidence type="ECO:0000313" key="17">
    <source>
        <dbReference type="EMBL" id="EKB49078.1"/>
    </source>
</evidence>
<dbReference type="InterPro" id="IPR002125">
    <property type="entry name" value="CMP_dCMP_dom"/>
</dbReference>
<dbReference type="PANTHER" id="PTHR38011:SF7">
    <property type="entry name" value="2,5-DIAMINO-6-RIBOSYLAMINO-4(3H)-PYRIMIDINONE 5'-PHOSPHATE REDUCTASE"/>
    <property type="match status" value="1"/>
</dbReference>
<evidence type="ECO:0000256" key="13">
    <source>
        <dbReference type="PIRSR" id="PIRSR006769-1"/>
    </source>
</evidence>
<dbReference type="AlphaFoldDB" id="K1LFI7"/>
<feature type="binding site" evidence="14">
    <location>
        <position position="157"/>
    </location>
    <ligand>
        <name>NADP(+)</name>
        <dbReference type="ChEBI" id="CHEBI:58349"/>
    </ligand>
</feature>
<comment type="catalytic activity">
    <reaction evidence="12">
        <text>5-amino-6-(5-phospho-D-ribitylamino)uracil + NADP(+) = 5-amino-6-(5-phospho-D-ribosylamino)uracil + NADPH + H(+)</text>
        <dbReference type="Rhea" id="RHEA:17845"/>
        <dbReference type="ChEBI" id="CHEBI:15378"/>
        <dbReference type="ChEBI" id="CHEBI:57783"/>
        <dbReference type="ChEBI" id="CHEBI:58349"/>
        <dbReference type="ChEBI" id="CHEBI:58421"/>
        <dbReference type="ChEBI" id="CHEBI:58453"/>
        <dbReference type="EC" id="1.1.1.193"/>
    </reaction>
</comment>
<evidence type="ECO:0000256" key="9">
    <source>
        <dbReference type="ARBA" id="ARBA00022857"/>
    </source>
</evidence>